<dbReference type="RefSeq" id="WP_106138589.1">
    <property type="nucleotide sequence ID" value="NZ_PVTE01000011.1"/>
</dbReference>
<evidence type="ECO:0000313" key="1">
    <source>
        <dbReference type="EMBL" id="PRY37118.1"/>
    </source>
</evidence>
<dbReference type="AlphaFoldDB" id="A0A2T0SUN7"/>
<accession>A0A2T0SUN7</accession>
<sequence length="424" mass="48142">MHTRHNRRVTVAEQSLVTTDAAMGNDATVVSERAFELLRQQALDPDSDWLTLFTRKGREYVRIGPYVGLVQLADGTQLELLPKLEQPDQARPLLLTMLRHLPDSPFRTLPMSPTGAADLPLWDVFVLTFLNVLTTLTRQGLQRAYETVERNESVWKGKFQAGRHLRDNAHHAERLAVRYDQLSADIAPNRLLKSTLVTIDRQLPRSPVQAQVRQWLCTLDDVPSSANVSDDLRASQRLGRLFTRYEPALRWAEALLMGQAFGAQSGRTNSLSLLFPMPRVFEAYIAHGVRRYWPESGQVTVQESSAHLVDDHIGGPKFKLRPDILIRQENGQTLVLDTKWKLLDGTDRRGNYGIEQADLYQLFAYGKKYDATRLFLIYPMNPAFRNPLHVFGYDASTSLHVLPFDLSRPLATEIDKLAEYALSV</sequence>
<organism evidence="1 2">
    <name type="scientific">Spirosoma oryzae</name>
    <dbReference type="NCBI Taxonomy" id="1469603"/>
    <lineage>
        <taxon>Bacteria</taxon>
        <taxon>Pseudomonadati</taxon>
        <taxon>Bacteroidota</taxon>
        <taxon>Cytophagia</taxon>
        <taxon>Cytophagales</taxon>
        <taxon>Cytophagaceae</taxon>
        <taxon>Spirosoma</taxon>
    </lineage>
</organism>
<protein>
    <submittedName>
        <fullName evidence="1">5-methylcytosine-specific restriction enzyme subunit McrC</fullName>
    </submittedName>
</protein>
<proteinExistence type="predicted"/>
<comment type="caution">
    <text evidence="1">The sequence shown here is derived from an EMBL/GenBank/DDBJ whole genome shotgun (WGS) entry which is preliminary data.</text>
</comment>
<dbReference type="InterPro" id="IPR019292">
    <property type="entry name" value="McrC"/>
</dbReference>
<dbReference type="PANTHER" id="PTHR38733">
    <property type="entry name" value="PROTEIN MCRC"/>
    <property type="match status" value="1"/>
</dbReference>
<keyword evidence="2" id="KW-1185">Reference proteome</keyword>
<dbReference type="PANTHER" id="PTHR38733:SF1">
    <property type="entry name" value="TYPE IV METHYL-DIRECTED RESTRICTION ENZYME ECOKMCRBC"/>
    <property type="match status" value="1"/>
</dbReference>
<dbReference type="OrthoDB" id="307209at2"/>
<evidence type="ECO:0000313" key="2">
    <source>
        <dbReference type="Proteomes" id="UP000238375"/>
    </source>
</evidence>
<dbReference type="EMBL" id="PVTE01000011">
    <property type="protein sequence ID" value="PRY37118.1"/>
    <property type="molecule type" value="Genomic_DNA"/>
</dbReference>
<name>A0A2T0SUN7_9BACT</name>
<gene>
    <name evidence="1" type="ORF">CLV58_111156</name>
</gene>
<reference evidence="1 2" key="1">
    <citation type="submission" date="2018-03" db="EMBL/GenBank/DDBJ databases">
        <title>Genomic Encyclopedia of Archaeal and Bacterial Type Strains, Phase II (KMG-II): from individual species to whole genera.</title>
        <authorList>
            <person name="Goeker M."/>
        </authorList>
    </citation>
    <scope>NUCLEOTIDE SEQUENCE [LARGE SCALE GENOMIC DNA]</scope>
    <source>
        <strain evidence="1 2">DSM 28354</strain>
    </source>
</reference>
<dbReference type="Pfam" id="PF10117">
    <property type="entry name" value="McrBC"/>
    <property type="match status" value="1"/>
</dbReference>
<dbReference type="Proteomes" id="UP000238375">
    <property type="component" value="Unassembled WGS sequence"/>
</dbReference>